<proteinExistence type="predicted"/>
<evidence type="ECO:0000313" key="1">
    <source>
        <dbReference type="EMBL" id="MUH71349.1"/>
    </source>
</evidence>
<dbReference type="Proteomes" id="UP000439994">
    <property type="component" value="Unassembled WGS sequence"/>
</dbReference>
<organism evidence="1 2">
    <name type="scientific">Psychrosphaera haliotis</name>
    <dbReference type="NCBI Taxonomy" id="555083"/>
    <lineage>
        <taxon>Bacteria</taxon>
        <taxon>Pseudomonadati</taxon>
        <taxon>Pseudomonadota</taxon>
        <taxon>Gammaproteobacteria</taxon>
        <taxon>Alteromonadales</taxon>
        <taxon>Pseudoalteromonadaceae</taxon>
        <taxon>Psychrosphaera</taxon>
    </lineage>
</organism>
<evidence type="ECO:0000313" key="2">
    <source>
        <dbReference type="Proteomes" id="UP000439994"/>
    </source>
</evidence>
<dbReference type="Gene3D" id="2.60.120.620">
    <property type="entry name" value="q2cbj1_9rhob like domain"/>
    <property type="match status" value="1"/>
</dbReference>
<keyword evidence="2" id="KW-1185">Reference proteome</keyword>
<reference evidence="1 2" key="1">
    <citation type="submission" date="2019-11" db="EMBL/GenBank/DDBJ databases">
        <title>P. haliotis isolates from Z. marina roots.</title>
        <authorList>
            <person name="Cohen M."/>
            <person name="Jospin G."/>
            <person name="Eisen J.A."/>
            <person name="Coil D.A."/>
        </authorList>
    </citation>
    <scope>NUCLEOTIDE SEQUENCE [LARGE SCALE GENOMIC DNA]</scope>
    <source>
        <strain evidence="1 2">UCD-MCMsp1aY</strain>
    </source>
</reference>
<comment type="caution">
    <text evidence="1">The sequence shown here is derived from an EMBL/GenBank/DDBJ whole genome shotgun (WGS) entry which is preliminary data.</text>
</comment>
<accession>A0A6N8F7G7</accession>
<protein>
    <recommendedName>
        <fullName evidence="3">Phytanoyl-CoA dioxygenase</fullName>
    </recommendedName>
</protein>
<gene>
    <name evidence="1" type="ORF">GNP35_01860</name>
</gene>
<dbReference type="AlphaFoldDB" id="A0A6N8F7G7"/>
<dbReference type="RefSeq" id="WP_155693999.1">
    <property type="nucleotide sequence ID" value="NZ_WOCD01000001.1"/>
</dbReference>
<name>A0A6N8F7G7_9GAMM</name>
<evidence type="ECO:0008006" key="3">
    <source>
        <dbReference type="Google" id="ProtNLM"/>
    </source>
</evidence>
<dbReference type="OrthoDB" id="324927at2"/>
<sequence length="285" mass="32186">MNKLKNNFSKDGFKIVKGVLSSSEIDEIREVVGAQEPGTRLMQPPKLNKLPHVLNVFVNKRVDSHLQEILGDFYRFSSHQLQINSFTQATLQKASSGAHIDGIKELELNLSYMSESIPAWVNIGIYLQDYDNDGFGGGIAVLENSHKVVRLLARLPCSSVFIKSFIKVTKFLPFKYFKEVKTEPGDAIIFDNRLIHTSIPTKSTLKNENASHQQFVSSIPNKNRKLAFYWFAGKTELNAEILSNNFYSRVNRAADKTKTGGFDYKLACELDNEFKGDIRKMLGAK</sequence>
<dbReference type="SUPFAM" id="SSF51197">
    <property type="entry name" value="Clavaminate synthase-like"/>
    <property type="match status" value="1"/>
</dbReference>
<dbReference type="EMBL" id="WOCD01000001">
    <property type="protein sequence ID" value="MUH71349.1"/>
    <property type="molecule type" value="Genomic_DNA"/>
</dbReference>